<dbReference type="OMA" id="MVTFTPM"/>
<feature type="domain" description="Tautomerase cis-CaaD-like" evidence="1">
    <location>
        <begin position="1"/>
        <end position="135"/>
    </location>
</feature>
<feature type="non-terminal residue" evidence="2">
    <location>
        <position position="1"/>
    </location>
</feature>
<dbReference type="Pfam" id="PF14832">
    <property type="entry name" value="Tautomerase_3"/>
    <property type="match status" value="1"/>
</dbReference>
<dbReference type="EMBL" id="NCSJ02000083">
    <property type="protein sequence ID" value="RFU31124.1"/>
    <property type="molecule type" value="Genomic_DNA"/>
</dbReference>
<dbReference type="InterPro" id="IPR014347">
    <property type="entry name" value="Tautomerase/MIF_sf"/>
</dbReference>
<dbReference type="AlphaFoldDB" id="A0A3E2HCI2"/>
<dbReference type="Gene3D" id="3.30.429.10">
    <property type="entry name" value="Macrophage Migration Inhibitory Factor"/>
    <property type="match status" value="1"/>
</dbReference>
<name>A0A3E2HCI2_SCYLI</name>
<feature type="non-terminal residue" evidence="2">
    <location>
        <position position="171"/>
    </location>
</feature>
<dbReference type="OrthoDB" id="9981319at2759"/>
<keyword evidence="3" id="KW-1185">Reference proteome</keyword>
<comment type="caution">
    <text evidence="2">The sequence shown here is derived from an EMBL/GenBank/DDBJ whole genome shotgun (WGS) entry which is preliminary data.</text>
</comment>
<gene>
    <name evidence="2" type="ORF">B7463_g5201</name>
</gene>
<dbReference type="InterPro" id="IPR028116">
    <property type="entry name" value="Cis-CaaD-like"/>
</dbReference>
<protein>
    <recommendedName>
        <fullName evidence="1">Tautomerase cis-CaaD-like domain-containing protein</fullName>
    </recommendedName>
</protein>
<organism evidence="2 3">
    <name type="scientific">Scytalidium lignicola</name>
    <name type="common">Hyphomycete</name>
    <dbReference type="NCBI Taxonomy" id="5539"/>
    <lineage>
        <taxon>Eukaryota</taxon>
        <taxon>Fungi</taxon>
        <taxon>Dikarya</taxon>
        <taxon>Ascomycota</taxon>
        <taxon>Pezizomycotina</taxon>
        <taxon>Leotiomycetes</taxon>
        <taxon>Leotiomycetes incertae sedis</taxon>
        <taxon>Scytalidium</taxon>
    </lineage>
</organism>
<evidence type="ECO:0000259" key="1">
    <source>
        <dbReference type="Pfam" id="PF14832"/>
    </source>
</evidence>
<sequence length="171" mass="19234">MPLYNVHHIVPLTNEQKAAIAEKITYFHSRQFATPSLFVNVFFTNASKFESFVGGRRKNFNMVLVFARSGGGRTIGDFNHISFEVVKIWDEVVNNGKKGQGATDLRGVFVQDSLRTGIEAGFLVPPAGTDREWMKKSLPEFKRLADAGDEDFKFVLEEIETREDLAFVRGG</sequence>
<proteinExistence type="predicted"/>
<evidence type="ECO:0000313" key="2">
    <source>
        <dbReference type="EMBL" id="RFU31124.1"/>
    </source>
</evidence>
<reference evidence="2 3" key="1">
    <citation type="submission" date="2018-05" db="EMBL/GenBank/DDBJ databases">
        <title>Draft genome sequence of Scytalidium lignicola DSM 105466, a ubiquitous saprotrophic fungus.</title>
        <authorList>
            <person name="Buettner E."/>
            <person name="Gebauer A.M."/>
            <person name="Hofrichter M."/>
            <person name="Liers C."/>
            <person name="Kellner H."/>
        </authorList>
    </citation>
    <scope>NUCLEOTIDE SEQUENCE [LARGE SCALE GENOMIC DNA]</scope>
    <source>
        <strain evidence="2 3">DSM 105466</strain>
    </source>
</reference>
<dbReference type="Proteomes" id="UP000258309">
    <property type="component" value="Unassembled WGS sequence"/>
</dbReference>
<accession>A0A3E2HCI2</accession>
<evidence type="ECO:0000313" key="3">
    <source>
        <dbReference type="Proteomes" id="UP000258309"/>
    </source>
</evidence>